<feature type="domain" description="HTH marR-type" evidence="2">
    <location>
        <begin position="51"/>
        <end position="183"/>
    </location>
</feature>
<feature type="compositionally biased region" description="Low complexity" evidence="1">
    <location>
        <begin position="26"/>
        <end position="42"/>
    </location>
</feature>
<accession>A0A1H7LY76</accession>
<proteinExistence type="predicted"/>
<dbReference type="EMBL" id="FOAJ01000004">
    <property type="protein sequence ID" value="SEL03923.1"/>
    <property type="molecule type" value="Genomic_DNA"/>
</dbReference>
<protein>
    <submittedName>
        <fullName evidence="3">DNA-binding transcriptional regulator, MarR family</fullName>
    </submittedName>
</protein>
<evidence type="ECO:0000313" key="4">
    <source>
        <dbReference type="Proteomes" id="UP000199120"/>
    </source>
</evidence>
<dbReference type="Pfam" id="PF12802">
    <property type="entry name" value="MarR_2"/>
    <property type="match status" value="1"/>
</dbReference>
<name>A0A1H7LY76_9BURK</name>
<gene>
    <name evidence="3" type="ORF">SAMN05192542_104544</name>
</gene>
<sequence>MNASRRNRSAGEKNETPVKNAVPRNASSSVSDNPDAPDSAAAPPDPAYFTDQFVPYLINHAASLFNLQFKKDLRKLDISVIQWRVLAVLHGSPGLALREIVEKTAIDQPTLSRVIDQLHERALLERSARESDGRYLSLSLTKEGDALYERLWQLAWKHYQRGTANLTESETDTLISLLRKTISSLKNE</sequence>
<dbReference type="SUPFAM" id="SSF46785">
    <property type="entry name" value="Winged helix' DNA-binding domain"/>
    <property type="match status" value="1"/>
</dbReference>
<evidence type="ECO:0000313" key="3">
    <source>
        <dbReference type="EMBL" id="SEL03923.1"/>
    </source>
</evidence>
<dbReference type="OrthoDB" id="9806864at2"/>
<dbReference type="RefSeq" id="WP_090547527.1">
    <property type="nucleotide sequence ID" value="NZ_FNSR01000002.1"/>
</dbReference>
<dbReference type="AlphaFoldDB" id="A0A1H7LY76"/>
<dbReference type="GO" id="GO:0003700">
    <property type="term" value="F:DNA-binding transcription factor activity"/>
    <property type="evidence" value="ECO:0007669"/>
    <property type="project" value="InterPro"/>
</dbReference>
<evidence type="ECO:0000256" key="1">
    <source>
        <dbReference type="SAM" id="MobiDB-lite"/>
    </source>
</evidence>
<dbReference type="InterPro" id="IPR039422">
    <property type="entry name" value="MarR/SlyA-like"/>
</dbReference>
<dbReference type="GO" id="GO:0003677">
    <property type="term" value="F:DNA binding"/>
    <property type="evidence" value="ECO:0007669"/>
    <property type="project" value="UniProtKB-KW"/>
</dbReference>
<dbReference type="PANTHER" id="PTHR33164">
    <property type="entry name" value="TRANSCRIPTIONAL REGULATOR, MARR FAMILY"/>
    <property type="match status" value="1"/>
</dbReference>
<dbReference type="InterPro" id="IPR000835">
    <property type="entry name" value="HTH_MarR-typ"/>
</dbReference>
<dbReference type="PANTHER" id="PTHR33164:SF43">
    <property type="entry name" value="HTH-TYPE TRANSCRIPTIONAL REPRESSOR YETL"/>
    <property type="match status" value="1"/>
</dbReference>
<keyword evidence="3" id="KW-0238">DNA-binding</keyword>
<keyword evidence="4" id="KW-1185">Reference proteome</keyword>
<dbReference type="SMART" id="SM00347">
    <property type="entry name" value="HTH_MARR"/>
    <property type="match status" value="1"/>
</dbReference>
<dbReference type="InterPro" id="IPR036388">
    <property type="entry name" value="WH-like_DNA-bd_sf"/>
</dbReference>
<evidence type="ECO:0000259" key="2">
    <source>
        <dbReference type="PROSITE" id="PS50995"/>
    </source>
</evidence>
<organism evidence="3 4">
    <name type="scientific">Paraburkholderia caballeronis</name>
    <dbReference type="NCBI Taxonomy" id="416943"/>
    <lineage>
        <taxon>Bacteria</taxon>
        <taxon>Pseudomonadati</taxon>
        <taxon>Pseudomonadota</taxon>
        <taxon>Betaproteobacteria</taxon>
        <taxon>Burkholderiales</taxon>
        <taxon>Burkholderiaceae</taxon>
        <taxon>Paraburkholderia</taxon>
    </lineage>
</organism>
<dbReference type="Gene3D" id="1.10.10.10">
    <property type="entry name" value="Winged helix-like DNA-binding domain superfamily/Winged helix DNA-binding domain"/>
    <property type="match status" value="1"/>
</dbReference>
<feature type="region of interest" description="Disordered" evidence="1">
    <location>
        <begin position="1"/>
        <end position="44"/>
    </location>
</feature>
<dbReference type="GO" id="GO:0006950">
    <property type="term" value="P:response to stress"/>
    <property type="evidence" value="ECO:0007669"/>
    <property type="project" value="TreeGrafter"/>
</dbReference>
<dbReference type="PRINTS" id="PR00598">
    <property type="entry name" value="HTHMARR"/>
</dbReference>
<dbReference type="STRING" id="416943.SAMN05445871_3632"/>
<reference evidence="4" key="1">
    <citation type="submission" date="2016-10" db="EMBL/GenBank/DDBJ databases">
        <authorList>
            <person name="Varghese N."/>
            <person name="Submissions S."/>
        </authorList>
    </citation>
    <scope>NUCLEOTIDE SEQUENCE [LARGE SCALE GENOMIC DNA]</scope>
    <source>
        <strain evidence="4">LMG 26416</strain>
    </source>
</reference>
<dbReference type="InterPro" id="IPR036390">
    <property type="entry name" value="WH_DNA-bd_sf"/>
</dbReference>
<dbReference type="PROSITE" id="PS50995">
    <property type="entry name" value="HTH_MARR_2"/>
    <property type="match status" value="1"/>
</dbReference>
<dbReference type="Proteomes" id="UP000199120">
    <property type="component" value="Unassembled WGS sequence"/>
</dbReference>